<evidence type="ECO:0000256" key="5">
    <source>
        <dbReference type="ARBA" id="ARBA00022519"/>
    </source>
</evidence>
<feature type="domain" description="Type II secretion system protein GspF" evidence="11">
    <location>
        <begin position="272"/>
        <end position="394"/>
    </location>
</feature>
<dbReference type="Proteomes" id="UP000280960">
    <property type="component" value="Chromosome"/>
</dbReference>
<evidence type="ECO:0000256" key="3">
    <source>
        <dbReference type="ARBA" id="ARBA00022448"/>
    </source>
</evidence>
<dbReference type="InterPro" id="IPR042094">
    <property type="entry name" value="T2SS_GspF_sf"/>
</dbReference>
<feature type="transmembrane region" description="Helical" evidence="10">
    <location>
        <begin position="375"/>
        <end position="396"/>
    </location>
</feature>
<dbReference type="PANTHER" id="PTHR30012:SF0">
    <property type="entry name" value="TYPE II SECRETION SYSTEM PROTEIN F-RELATED"/>
    <property type="match status" value="1"/>
</dbReference>
<feature type="transmembrane region" description="Helical" evidence="10">
    <location>
        <begin position="169"/>
        <end position="191"/>
    </location>
</feature>
<evidence type="ECO:0000259" key="11">
    <source>
        <dbReference type="Pfam" id="PF00482"/>
    </source>
</evidence>
<protein>
    <submittedName>
        <fullName evidence="12">Type II secretion system F family protein</fullName>
    </submittedName>
</protein>
<dbReference type="PROSITE" id="PS00874">
    <property type="entry name" value="T2SP_F"/>
    <property type="match status" value="1"/>
</dbReference>
<evidence type="ECO:0000256" key="2">
    <source>
        <dbReference type="ARBA" id="ARBA00005745"/>
    </source>
</evidence>
<dbReference type="InterPro" id="IPR003004">
    <property type="entry name" value="GspF/PilC"/>
</dbReference>
<proteinExistence type="inferred from homology"/>
<dbReference type="PRINTS" id="PR00812">
    <property type="entry name" value="BCTERIALGSPF"/>
</dbReference>
<dbReference type="Pfam" id="PF00482">
    <property type="entry name" value="T2SSF"/>
    <property type="match status" value="2"/>
</dbReference>
<dbReference type="GO" id="GO:0015628">
    <property type="term" value="P:protein secretion by the type II secretion system"/>
    <property type="evidence" value="ECO:0007669"/>
    <property type="project" value="TreeGrafter"/>
</dbReference>
<evidence type="ECO:0000313" key="12">
    <source>
        <dbReference type="EMBL" id="AYO30726.1"/>
    </source>
</evidence>
<gene>
    <name evidence="12" type="ORF">D2962_08940</name>
</gene>
<name>A0A3G2R5J0_9FIRM</name>
<keyword evidence="4" id="KW-1003">Cell membrane</keyword>
<dbReference type="Gene3D" id="1.20.81.30">
    <property type="entry name" value="Type II secretion system (T2SS), domain F"/>
    <property type="match status" value="2"/>
</dbReference>
<keyword evidence="7 10" id="KW-1133">Transmembrane helix</keyword>
<evidence type="ECO:0000256" key="1">
    <source>
        <dbReference type="ARBA" id="ARBA00004429"/>
    </source>
</evidence>
<keyword evidence="5" id="KW-0997">Cell inner membrane</keyword>
<accession>A0A3G2R5J0</accession>
<evidence type="ECO:0000256" key="8">
    <source>
        <dbReference type="ARBA" id="ARBA00023136"/>
    </source>
</evidence>
<dbReference type="GO" id="GO:0005886">
    <property type="term" value="C:plasma membrane"/>
    <property type="evidence" value="ECO:0007669"/>
    <property type="project" value="UniProtKB-SubCell"/>
</dbReference>
<evidence type="ECO:0000256" key="6">
    <source>
        <dbReference type="ARBA" id="ARBA00022692"/>
    </source>
</evidence>
<comment type="subcellular location">
    <subcellularLocation>
        <location evidence="1">Cell inner membrane</location>
        <topology evidence="1">Multi-pass membrane protein</topology>
    </subcellularLocation>
    <subcellularLocation>
        <location evidence="9">Cell membrane</location>
        <topology evidence="9">Multi-pass membrane protein</topology>
    </subcellularLocation>
</comment>
<keyword evidence="3 9" id="KW-0813">Transport</keyword>
<dbReference type="FunFam" id="1.20.81.30:FF:000001">
    <property type="entry name" value="Type II secretion system protein F"/>
    <property type="match status" value="2"/>
</dbReference>
<keyword evidence="6 9" id="KW-0812">Transmembrane</keyword>
<reference evidence="12 13" key="1">
    <citation type="submission" date="2018-10" db="EMBL/GenBank/DDBJ databases">
        <authorList>
            <person name="Zhang X."/>
        </authorList>
    </citation>
    <scope>NUCLEOTIDE SEQUENCE [LARGE SCALE GENOMIC DNA]</scope>
    <source>
        <strain evidence="12 13">SK-G1</strain>
    </source>
</reference>
<keyword evidence="8 10" id="KW-0472">Membrane</keyword>
<dbReference type="KEGG" id="bacg:D2962_08940"/>
<evidence type="ECO:0000313" key="13">
    <source>
        <dbReference type="Proteomes" id="UP000280960"/>
    </source>
</evidence>
<evidence type="ECO:0000256" key="4">
    <source>
        <dbReference type="ARBA" id="ARBA00022475"/>
    </source>
</evidence>
<dbReference type="EMBL" id="CP033169">
    <property type="protein sequence ID" value="AYO30726.1"/>
    <property type="molecule type" value="Genomic_DNA"/>
</dbReference>
<sequence length="404" mass="44738">MPIYRYTAINLSGQEIKGVYDAADRTAVVHMLREKNYFPVDIKENKKISDTVSLKRLFSRVTTKDLSVFCRQFSTVVNAGVPILASLDILRKQTENTRLRETLDILFEEVQKGKNLSQVMGLYKGIFPELLVNMVETGEISGTLDKVMERMAIHYEKEYKLSQKVKNALVYPSIVAIVATAVVTFLVTVVLPTFASMFQQVGAILPPSTRILMSISDLIRKYWLLLLVLLTGSALGVRIYASTEGGKEFFDEIKLKLPVIGIVNKKVITARFARTLGALLASGISVLQGIEITKKVVGNIVIQKSLSGVEEGIKKGKGLSEPLKSIEIFPPMLIHMAKIGEDTGTLDYMLTKTADFYDDEVESAVTRMTTLLEPAIIIGMAVVVGFIVISIVLPMFDLMTNVSF</sequence>
<dbReference type="InterPro" id="IPR018076">
    <property type="entry name" value="T2SS_GspF_dom"/>
</dbReference>
<keyword evidence="13" id="KW-1185">Reference proteome</keyword>
<feature type="transmembrane region" description="Helical" evidence="10">
    <location>
        <begin position="222"/>
        <end position="241"/>
    </location>
</feature>
<evidence type="ECO:0000256" key="7">
    <source>
        <dbReference type="ARBA" id="ARBA00022989"/>
    </source>
</evidence>
<feature type="domain" description="Type II secretion system protein GspF" evidence="11">
    <location>
        <begin position="69"/>
        <end position="192"/>
    </location>
</feature>
<dbReference type="AlphaFoldDB" id="A0A3G2R5J0"/>
<evidence type="ECO:0000256" key="9">
    <source>
        <dbReference type="RuleBase" id="RU003923"/>
    </source>
</evidence>
<evidence type="ECO:0000256" key="10">
    <source>
        <dbReference type="SAM" id="Phobius"/>
    </source>
</evidence>
<dbReference type="PANTHER" id="PTHR30012">
    <property type="entry name" value="GENERAL SECRETION PATHWAY PROTEIN"/>
    <property type="match status" value="1"/>
</dbReference>
<comment type="similarity">
    <text evidence="2 9">Belongs to the GSP F family.</text>
</comment>
<dbReference type="RefSeq" id="WP_120765567.1">
    <property type="nucleotide sequence ID" value="NZ_CP033169.1"/>
</dbReference>
<organism evidence="12 13">
    <name type="scientific">Biomaibacter acetigenes</name>
    <dbReference type="NCBI Taxonomy" id="2316383"/>
    <lineage>
        <taxon>Bacteria</taxon>
        <taxon>Bacillati</taxon>
        <taxon>Bacillota</taxon>
        <taxon>Clostridia</taxon>
        <taxon>Thermosediminibacterales</taxon>
        <taxon>Tepidanaerobacteraceae</taxon>
        <taxon>Biomaibacter</taxon>
    </lineage>
</organism>
<dbReference type="InterPro" id="IPR001992">
    <property type="entry name" value="T2SS_GspF/T4SS_PilC_CS"/>
</dbReference>